<sequence length="419" mass="46794">MIADGMIHLCIYAVSAITKDAEVTIAFDYEYSNCLPTIGAETRRRKARRKELEMEQQNEAPEEDNNQQPEQVPERVTVSSDHEVIFPGQKMLLCLRIHLNIASVLKEIDNPEEKAEEEKEEIADDQENSAHSRRTREDRKVEAIMHAFENLEKRKKRRDQPLEQSSSDIEIAATTSETPLGEETKTEAPEPEVSNPASNIAITSNPQSVGVNTRRSSQAGDVAAEKPVPKPPPAKPSRPRPKSRISRYRTSSAQRLKRQKQAIAQQAELSQAALEEGGNNSSVTPTEAGNVDSSGENRQLTGSDPTVVSVTGSHVNRAATKYPKTKKYLVTEWLNDKAEKQECPVECPLRITTDPTVLATTLNMLPGLIHSPLICTTPKHYIRFGSPFIPERRRRPLLPDGTFSSCKKVCLCLRDFFSF</sequence>
<organism evidence="3 4">
    <name type="scientific">Cervus elaphus hippelaphus</name>
    <name type="common">European red deer</name>
    <dbReference type="NCBI Taxonomy" id="46360"/>
    <lineage>
        <taxon>Eukaryota</taxon>
        <taxon>Metazoa</taxon>
        <taxon>Chordata</taxon>
        <taxon>Craniata</taxon>
        <taxon>Vertebrata</taxon>
        <taxon>Euteleostomi</taxon>
        <taxon>Mammalia</taxon>
        <taxon>Eutheria</taxon>
        <taxon>Laurasiatheria</taxon>
        <taxon>Artiodactyla</taxon>
        <taxon>Ruminantia</taxon>
        <taxon>Pecora</taxon>
        <taxon>Cervidae</taxon>
        <taxon>Cervinae</taxon>
        <taxon>Cervus</taxon>
    </lineage>
</organism>
<evidence type="ECO:0000313" key="3">
    <source>
        <dbReference type="EMBL" id="OWK02815.1"/>
    </source>
</evidence>
<reference evidence="3 4" key="1">
    <citation type="journal article" date="2018" name="Mol. Genet. Genomics">
        <title>The red deer Cervus elaphus genome CerEla1.0: sequencing, annotating, genes, and chromosomes.</title>
        <authorList>
            <person name="Bana N.A."/>
            <person name="Nyiri A."/>
            <person name="Nagy J."/>
            <person name="Frank K."/>
            <person name="Nagy T."/>
            <person name="Steger V."/>
            <person name="Schiller M."/>
            <person name="Lakatos P."/>
            <person name="Sugar L."/>
            <person name="Horn P."/>
            <person name="Barta E."/>
            <person name="Orosz L."/>
        </authorList>
    </citation>
    <scope>NUCLEOTIDE SEQUENCE [LARGE SCALE GENOMIC DNA]</scope>
    <source>
        <strain evidence="3">Hungarian</strain>
    </source>
</reference>
<feature type="compositionally biased region" description="Polar residues" evidence="2">
    <location>
        <begin position="195"/>
        <end position="219"/>
    </location>
</feature>
<feature type="compositionally biased region" description="Polar residues" evidence="2">
    <location>
        <begin position="162"/>
        <end position="178"/>
    </location>
</feature>
<dbReference type="GO" id="GO:0006325">
    <property type="term" value="P:chromatin organization"/>
    <property type="evidence" value="ECO:0007669"/>
    <property type="project" value="UniProtKB-KW"/>
</dbReference>
<dbReference type="GO" id="GO:0006355">
    <property type="term" value="P:regulation of DNA-templated transcription"/>
    <property type="evidence" value="ECO:0007669"/>
    <property type="project" value="TreeGrafter"/>
</dbReference>
<proteinExistence type="predicted"/>
<feature type="compositionally biased region" description="Low complexity" evidence="2">
    <location>
        <begin position="261"/>
        <end position="276"/>
    </location>
</feature>
<accession>A0A212CA03</accession>
<dbReference type="PANTHER" id="PTHR46462:SF1">
    <property type="entry name" value="HISTONE-LYSINE N-METHYLTRANSFERASE SETD5"/>
    <property type="match status" value="1"/>
</dbReference>
<comment type="caution">
    <text evidence="3">The sequence shown here is derived from an EMBL/GenBank/DDBJ whole genome shotgun (WGS) entry which is preliminary data.</text>
</comment>
<feature type="compositionally biased region" description="Polar residues" evidence="2">
    <location>
        <begin position="278"/>
        <end position="309"/>
    </location>
</feature>
<dbReference type="Proteomes" id="UP000242450">
    <property type="component" value="Chromosome 24"/>
</dbReference>
<dbReference type="PANTHER" id="PTHR46462">
    <property type="entry name" value="UPSET, ISOFORM A"/>
    <property type="match status" value="1"/>
</dbReference>
<dbReference type="AlphaFoldDB" id="A0A212CA03"/>
<feature type="compositionally biased region" description="Acidic residues" evidence="2">
    <location>
        <begin position="54"/>
        <end position="65"/>
    </location>
</feature>
<feature type="compositionally biased region" description="Acidic residues" evidence="2">
    <location>
        <begin position="118"/>
        <end position="127"/>
    </location>
</feature>
<dbReference type="GO" id="GO:0070210">
    <property type="term" value="C:Rpd3L-Expanded complex"/>
    <property type="evidence" value="ECO:0007669"/>
    <property type="project" value="TreeGrafter"/>
</dbReference>
<evidence type="ECO:0000256" key="1">
    <source>
        <dbReference type="ARBA" id="ARBA00022853"/>
    </source>
</evidence>
<dbReference type="EMBL" id="MKHE01000024">
    <property type="protein sequence ID" value="OWK02815.1"/>
    <property type="molecule type" value="Genomic_DNA"/>
</dbReference>
<dbReference type="OrthoDB" id="1928087at2759"/>
<name>A0A212CA03_CEREH</name>
<keyword evidence="4" id="KW-1185">Reference proteome</keyword>
<gene>
    <name evidence="3" type="ORF">Celaphus_00010336</name>
</gene>
<feature type="region of interest" description="Disordered" evidence="2">
    <location>
        <begin position="42"/>
        <end position="78"/>
    </location>
</feature>
<evidence type="ECO:0000256" key="2">
    <source>
        <dbReference type="SAM" id="MobiDB-lite"/>
    </source>
</evidence>
<feature type="region of interest" description="Disordered" evidence="2">
    <location>
        <begin position="112"/>
        <end position="309"/>
    </location>
</feature>
<dbReference type="GO" id="GO:0034967">
    <property type="term" value="C:Set3 complex"/>
    <property type="evidence" value="ECO:0007669"/>
    <property type="project" value="TreeGrafter"/>
</dbReference>
<keyword evidence="1" id="KW-0156">Chromatin regulator</keyword>
<feature type="compositionally biased region" description="Basic residues" evidence="2">
    <location>
        <begin position="237"/>
        <end position="247"/>
    </location>
</feature>
<protein>
    <submittedName>
        <fullName evidence="3">SETD5</fullName>
    </submittedName>
</protein>
<evidence type="ECO:0000313" key="4">
    <source>
        <dbReference type="Proteomes" id="UP000242450"/>
    </source>
</evidence>